<feature type="region of interest" description="Disordered" evidence="2">
    <location>
        <begin position="166"/>
        <end position="188"/>
    </location>
</feature>
<reference evidence="5" key="1">
    <citation type="submission" date="2020-07" db="EMBL/GenBank/DDBJ databases">
        <title>Huge and variable diversity of episymbiotic CPR bacteria and DPANN archaea in groundwater ecosystems.</title>
        <authorList>
            <person name="He C.Y."/>
            <person name="Keren R."/>
            <person name="Whittaker M."/>
            <person name="Farag I.F."/>
            <person name="Doudna J."/>
            <person name="Cate J.H.D."/>
            <person name="Banfield J.F."/>
        </authorList>
    </citation>
    <scope>NUCLEOTIDE SEQUENCE</scope>
    <source>
        <strain evidence="5">NC_groundwater_763_Ag_S-0.2um_68_21</strain>
    </source>
</reference>
<dbReference type="InterPro" id="IPR045229">
    <property type="entry name" value="TPP_enz"/>
</dbReference>
<accession>A0A932HYE8</accession>
<dbReference type="GO" id="GO:0009099">
    <property type="term" value="P:L-valine biosynthetic process"/>
    <property type="evidence" value="ECO:0007669"/>
    <property type="project" value="TreeGrafter"/>
</dbReference>
<evidence type="ECO:0000256" key="1">
    <source>
        <dbReference type="ARBA" id="ARBA00007812"/>
    </source>
</evidence>
<comment type="caution">
    <text evidence="5">The sequence shown here is derived from an EMBL/GenBank/DDBJ whole genome shotgun (WGS) entry which is preliminary data.</text>
</comment>
<dbReference type="SUPFAM" id="SSF52467">
    <property type="entry name" value="DHS-like NAD/FAD-binding domain"/>
    <property type="match status" value="1"/>
</dbReference>
<dbReference type="Proteomes" id="UP000782312">
    <property type="component" value="Unassembled WGS sequence"/>
</dbReference>
<feature type="non-terminal residue" evidence="5">
    <location>
        <position position="389"/>
    </location>
</feature>
<dbReference type="GO" id="GO:0009097">
    <property type="term" value="P:isoleucine biosynthetic process"/>
    <property type="evidence" value="ECO:0007669"/>
    <property type="project" value="TreeGrafter"/>
</dbReference>
<dbReference type="GO" id="GO:0003984">
    <property type="term" value="F:acetolactate synthase activity"/>
    <property type="evidence" value="ECO:0007669"/>
    <property type="project" value="TreeGrafter"/>
</dbReference>
<dbReference type="Pfam" id="PF00205">
    <property type="entry name" value="TPP_enzyme_M"/>
    <property type="match status" value="1"/>
</dbReference>
<sequence length="389" mass="40781">MATMTAGHAVAEALAQLGCRNVVGMAGSCMIEILDGMYGREDLHFLTVRHEQSAALMADAYGRLTGRPGVCMATNGPGATNLLTGVANAWMAQSPVLVITGAPMMKDTFRESAQEIDQIALFKPVVKWSVQVRKPERAADAVREAYHAAVTGVPGPVHLDLPRDVMNEASPAPTLGGAPRPPRPAPDPEALAAAADLLKRAERPLIVAGGGVLWSGASGDLAKLAEALSAPVMTSTGRDDVMSAEHPLHLGSIGRGTLPEARALFEAADVVLAVGTRLAHTTSFLKPGFLPGGAKLIHAALDPRSIGRAYRADVGLAADAGLVLQGLLRAVEKRSRPAWRERAAGVRAAQERHREAALEYGGRPIDPRRAQAALARVLPRDAILTIDAG</sequence>
<evidence type="ECO:0000313" key="6">
    <source>
        <dbReference type="Proteomes" id="UP000782312"/>
    </source>
</evidence>
<dbReference type="FunFam" id="3.40.50.970:FF:000007">
    <property type="entry name" value="Acetolactate synthase"/>
    <property type="match status" value="1"/>
</dbReference>
<feature type="domain" description="Thiamine pyrophosphate enzyme N-terminal TPP-binding" evidence="4">
    <location>
        <begin position="4"/>
        <end position="121"/>
    </location>
</feature>
<dbReference type="EMBL" id="JACPUR010000023">
    <property type="protein sequence ID" value="MBI3128010.1"/>
    <property type="molecule type" value="Genomic_DNA"/>
</dbReference>
<dbReference type="InterPro" id="IPR029061">
    <property type="entry name" value="THDP-binding"/>
</dbReference>
<feature type="domain" description="Thiamine pyrophosphate enzyme central" evidence="3">
    <location>
        <begin position="191"/>
        <end position="327"/>
    </location>
</feature>
<proteinExistence type="inferred from homology"/>
<dbReference type="CDD" id="cd07035">
    <property type="entry name" value="TPP_PYR_POX_like"/>
    <property type="match status" value="1"/>
</dbReference>
<dbReference type="InterPro" id="IPR012000">
    <property type="entry name" value="Thiamin_PyroP_enz_cen_dom"/>
</dbReference>
<dbReference type="GO" id="GO:0050660">
    <property type="term" value="F:flavin adenine dinucleotide binding"/>
    <property type="evidence" value="ECO:0007669"/>
    <property type="project" value="TreeGrafter"/>
</dbReference>
<name>A0A932HYE8_UNCTE</name>
<dbReference type="Gene3D" id="3.40.50.970">
    <property type="match status" value="1"/>
</dbReference>
<evidence type="ECO:0000313" key="5">
    <source>
        <dbReference type="EMBL" id="MBI3128010.1"/>
    </source>
</evidence>
<comment type="similarity">
    <text evidence="1">Belongs to the TPP enzyme family.</text>
</comment>
<dbReference type="Pfam" id="PF02776">
    <property type="entry name" value="TPP_enzyme_N"/>
    <property type="match status" value="1"/>
</dbReference>
<dbReference type="InterPro" id="IPR012001">
    <property type="entry name" value="Thiamin_PyroP_enz_TPP-bd_dom"/>
</dbReference>
<dbReference type="Gene3D" id="3.40.50.1220">
    <property type="entry name" value="TPP-binding domain"/>
    <property type="match status" value="1"/>
</dbReference>
<dbReference type="GO" id="GO:0030976">
    <property type="term" value="F:thiamine pyrophosphate binding"/>
    <property type="evidence" value="ECO:0007669"/>
    <property type="project" value="InterPro"/>
</dbReference>
<evidence type="ECO:0000259" key="4">
    <source>
        <dbReference type="Pfam" id="PF02776"/>
    </source>
</evidence>
<dbReference type="PANTHER" id="PTHR18968:SF13">
    <property type="entry name" value="ACETOLACTATE SYNTHASE CATALYTIC SUBUNIT, MITOCHONDRIAL"/>
    <property type="match status" value="1"/>
</dbReference>
<dbReference type="GO" id="GO:0000287">
    <property type="term" value="F:magnesium ion binding"/>
    <property type="evidence" value="ECO:0007669"/>
    <property type="project" value="InterPro"/>
</dbReference>
<gene>
    <name evidence="5" type="ORF">HYZ11_10440</name>
</gene>
<dbReference type="InterPro" id="IPR029035">
    <property type="entry name" value="DHS-like_NAD/FAD-binding_dom"/>
</dbReference>
<evidence type="ECO:0000256" key="2">
    <source>
        <dbReference type="SAM" id="MobiDB-lite"/>
    </source>
</evidence>
<dbReference type="GO" id="GO:0005948">
    <property type="term" value="C:acetolactate synthase complex"/>
    <property type="evidence" value="ECO:0007669"/>
    <property type="project" value="TreeGrafter"/>
</dbReference>
<organism evidence="5 6">
    <name type="scientific">Tectimicrobiota bacterium</name>
    <dbReference type="NCBI Taxonomy" id="2528274"/>
    <lineage>
        <taxon>Bacteria</taxon>
        <taxon>Pseudomonadati</taxon>
        <taxon>Nitrospinota/Tectimicrobiota group</taxon>
        <taxon>Candidatus Tectimicrobiota</taxon>
    </lineage>
</organism>
<protein>
    <submittedName>
        <fullName evidence="5">Thiamine pyrophosphate-binding protein</fullName>
    </submittedName>
</protein>
<evidence type="ECO:0000259" key="3">
    <source>
        <dbReference type="Pfam" id="PF00205"/>
    </source>
</evidence>
<dbReference type="SUPFAM" id="SSF52518">
    <property type="entry name" value="Thiamin diphosphate-binding fold (THDP-binding)"/>
    <property type="match status" value="1"/>
</dbReference>
<dbReference type="PANTHER" id="PTHR18968">
    <property type="entry name" value="THIAMINE PYROPHOSPHATE ENZYMES"/>
    <property type="match status" value="1"/>
</dbReference>
<dbReference type="AlphaFoldDB" id="A0A932HYE8"/>